<organism evidence="9 10">
    <name type="scientific">Herminiimonas aquatilis</name>
    <dbReference type="NCBI Taxonomy" id="345342"/>
    <lineage>
        <taxon>Bacteria</taxon>
        <taxon>Pseudomonadati</taxon>
        <taxon>Pseudomonadota</taxon>
        <taxon>Betaproteobacteria</taxon>
        <taxon>Burkholderiales</taxon>
        <taxon>Oxalobacteraceae</taxon>
        <taxon>Herminiimonas</taxon>
    </lineage>
</organism>
<comment type="subcellular location">
    <subcellularLocation>
        <location evidence="1">Cell membrane</location>
        <topology evidence="1">Multi-pass membrane protein</topology>
    </subcellularLocation>
</comment>
<feature type="transmembrane region" description="Helical" evidence="6">
    <location>
        <begin position="279"/>
        <end position="303"/>
    </location>
</feature>
<dbReference type="RefSeq" id="WP_382235679.1">
    <property type="nucleotide sequence ID" value="NZ_JBHTCC010000003.1"/>
</dbReference>
<keyword evidence="4 6" id="KW-1133">Transmembrane helix</keyword>
<feature type="transmembrane region" description="Helical" evidence="6">
    <location>
        <begin position="323"/>
        <end position="345"/>
    </location>
</feature>
<protein>
    <submittedName>
        <fullName evidence="9">FtsX-like permease family protein</fullName>
    </submittedName>
</protein>
<sequence length="407" mass="43301">MNSMKLNAFTLGLKSLRHRPLSTALNLLLMAVGVAMMTFILSVSSQFAASATRDAEGIDLVVGAKGSPLQLILSSIYQVDSPTGNIPLSSEALLKQNRMVKTVLPLALGDSYQGFRIVGTSLDYVAHYKGEIAEGQMFREPMQAVVGSQVARRSGVVVGQDFFGSHGLSGGGEVHDSAPYKVVGILKPTGTVLDRLIVTPVESVWVVHEKTNGLDASDPEEKEAMEESRELTALLVQYSSPLAAVTMPRFINSQSELQAAQPALEAAKLFRLMGVGIEVLRGIAMMVLLSAALSMFVALYNALEERKTDLAILRTLGASPLKLLMLLLTEGCLLALGGALLGWFAGHIAVEVLGQILAADQNLVLSGSIFIAEEAWLLLLAIAIGLIAALLPAIRAYRTDIAATLAH</sequence>
<accession>A0ABW2J9C4</accession>
<gene>
    <name evidence="9" type="ORF">ACFQO0_14045</name>
</gene>
<dbReference type="PANTHER" id="PTHR43738">
    <property type="entry name" value="ABC TRANSPORTER, MEMBRANE PROTEIN"/>
    <property type="match status" value="1"/>
</dbReference>
<dbReference type="PANTHER" id="PTHR43738:SF2">
    <property type="entry name" value="ABC TRANSPORTER PERMEASE"/>
    <property type="match status" value="1"/>
</dbReference>
<dbReference type="InterPro" id="IPR003838">
    <property type="entry name" value="ABC3_permease_C"/>
</dbReference>
<feature type="transmembrane region" description="Helical" evidence="6">
    <location>
        <begin position="375"/>
        <end position="394"/>
    </location>
</feature>
<evidence type="ECO:0000259" key="7">
    <source>
        <dbReference type="Pfam" id="PF02687"/>
    </source>
</evidence>
<dbReference type="InterPro" id="IPR025857">
    <property type="entry name" value="MacB_PCD"/>
</dbReference>
<evidence type="ECO:0000256" key="2">
    <source>
        <dbReference type="ARBA" id="ARBA00022475"/>
    </source>
</evidence>
<feature type="domain" description="ABC3 transporter permease C-terminal" evidence="7">
    <location>
        <begin position="283"/>
        <end position="400"/>
    </location>
</feature>
<dbReference type="EMBL" id="JBHTCC010000003">
    <property type="protein sequence ID" value="MFC7299561.1"/>
    <property type="molecule type" value="Genomic_DNA"/>
</dbReference>
<feature type="transmembrane region" description="Helical" evidence="6">
    <location>
        <begin position="21"/>
        <end position="43"/>
    </location>
</feature>
<dbReference type="Proteomes" id="UP001596379">
    <property type="component" value="Unassembled WGS sequence"/>
</dbReference>
<evidence type="ECO:0000313" key="10">
    <source>
        <dbReference type="Proteomes" id="UP001596379"/>
    </source>
</evidence>
<evidence type="ECO:0000256" key="5">
    <source>
        <dbReference type="ARBA" id="ARBA00023136"/>
    </source>
</evidence>
<evidence type="ECO:0000313" key="9">
    <source>
        <dbReference type="EMBL" id="MFC7299561.1"/>
    </source>
</evidence>
<dbReference type="Pfam" id="PF12704">
    <property type="entry name" value="MacB_PCD"/>
    <property type="match status" value="1"/>
</dbReference>
<dbReference type="Pfam" id="PF02687">
    <property type="entry name" value="FtsX"/>
    <property type="match status" value="1"/>
</dbReference>
<evidence type="ECO:0000256" key="4">
    <source>
        <dbReference type="ARBA" id="ARBA00022989"/>
    </source>
</evidence>
<evidence type="ECO:0000256" key="6">
    <source>
        <dbReference type="SAM" id="Phobius"/>
    </source>
</evidence>
<keyword evidence="3 6" id="KW-0812">Transmembrane</keyword>
<dbReference type="InterPro" id="IPR051125">
    <property type="entry name" value="ABC-4/HrtB_transporter"/>
</dbReference>
<feature type="domain" description="MacB-like periplasmic core" evidence="8">
    <location>
        <begin position="23"/>
        <end position="205"/>
    </location>
</feature>
<keyword evidence="10" id="KW-1185">Reference proteome</keyword>
<evidence type="ECO:0000256" key="1">
    <source>
        <dbReference type="ARBA" id="ARBA00004651"/>
    </source>
</evidence>
<keyword evidence="2" id="KW-1003">Cell membrane</keyword>
<evidence type="ECO:0000259" key="8">
    <source>
        <dbReference type="Pfam" id="PF12704"/>
    </source>
</evidence>
<evidence type="ECO:0000256" key="3">
    <source>
        <dbReference type="ARBA" id="ARBA00022692"/>
    </source>
</evidence>
<keyword evidence="5 6" id="KW-0472">Membrane</keyword>
<name>A0ABW2J9C4_9BURK</name>
<reference evidence="10" key="1">
    <citation type="journal article" date="2019" name="Int. J. Syst. Evol. Microbiol.">
        <title>The Global Catalogue of Microorganisms (GCM) 10K type strain sequencing project: providing services to taxonomists for standard genome sequencing and annotation.</title>
        <authorList>
            <consortium name="The Broad Institute Genomics Platform"/>
            <consortium name="The Broad Institute Genome Sequencing Center for Infectious Disease"/>
            <person name="Wu L."/>
            <person name="Ma J."/>
        </authorList>
    </citation>
    <scope>NUCLEOTIDE SEQUENCE [LARGE SCALE GENOMIC DNA]</scope>
    <source>
        <strain evidence="10">CCUG 36956</strain>
    </source>
</reference>
<comment type="caution">
    <text evidence="9">The sequence shown here is derived from an EMBL/GenBank/DDBJ whole genome shotgun (WGS) entry which is preliminary data.</text>
</comment>
<proteinExistence type="predicted"/>